<comment type="caution">
    <text evidence="3">The sequence shown here is derived from an EMBL/GenBank/DDBJ whole genome shotgun (WGS) entry which is preliminary data.</text>
</comment>
<proteinExistence type="predicted"/>
<dbReference type="SUPFAM" id="SSF55797">
    <property type="entry name" value="PR-1-like"/>
    <property type="match status" value="1"/>
</dbReference>
<evidence type="ECO:0000256" key="1">
    <source>
        <dbReference type="SAM" id="SignalP"/>
    </source>
</evidence>
<dbReference type="OrthoDB" id="568194at2759"/>
<organism evidence="3 4">
    <name type="scientific">Glomus cerebriforme</name>
    <dbReference type="NCBI Taxonomy" id="658196"/>
    <lineage>
        <taxon>Eukaryota</taxon>
        <taxon>Fungi</taxon>
        <taxon>Fungi incertae sedis</taxon>
        <taxon>Mucoromycota</taxon>
        <taxon>Glomeromycotina</taxon>
        <taxon>Glomeromycetes</taxon>
        <taxon>Glomerales</taxon>
        <taxon>Glomeraceae</taxon>
        <taxon>Glomus</taxon>
    </lineage>
</organism>
<dbReference type="InterPro" id="IPR014044">
    <property type="entry name" value="CAP_dom"/>
</dbReference>
<keyword evidence="4" id="KW-1185">Reference proteome</keyword>
<dbReference type="PANTHER" id="PTHR31157">
    <property type="entry name" value="SCP DOMAIN-CONTAINING PROTEIN"/>
    <property type="match status" value="1"/>
</dbReference>
<dbReference type="AlphaFoldDB" id="A0A397TML0"/>
<evidence type="ECO:0000313" key="3">
    <source>
        <dbReference type="EMBL" id="RIA97705.1"/>
    </source>
</evidence>
<dbReference type="EMBL" id="QKYT01000026">
    <property type="protein sequence ID" value="RIA97705.1"/>
    <property type="molecule type" value="Genomic_DNA"/>
</dbReference>
<feature type="signal peptide" evidence="1">
    <location>
        <begin position="1"/>
        <end position="18"/>
    </location>
</feature>
<protein>
    <submittedName>
        <fullName evidence="3">CAP domain-containing protein</fullName>
    </submittedName>
</protein>
<dbReference type="Pfam" id="PF00188">
    <property type="entry name" value="CAP"/>
    <property type="match status" value="1"/>
</dbReference>
<dbReference type="CDD" id="cd05379">
    <property type="entry name" value="CAP_bacterial"/>
    <property type="match status" value="1"/>
</dbReference>
<sequence length="175" mass="19794">MKFITYIILMFVVVSTFTVNPSPISSQNNSNVNPISLLCLVNMERAKVNVRPLALDKRLVKAAQLHTNYMASTKNLTHDDVSGSLGTRISDQGFDWWMAGENIAYGFTGEEESKVMRAWMNSRGHRANILNRKFTHFGSGFKNNYWTQNFAQSANGYPPNVLLCPQNSMRINIQI</sequence>
<dbReference type="PANTHER" id="PTHR31157:SF1">
    <property type="entry name" value="SCP DOMAIN-CONTAINING PROTEIN"/>
    <property type="match status" value="1"/>
</dbReference>
<evidence type="ECO:0000259" key="2">
    <source>
        <dbReference type="Pfam" id="PF00188"/>
    </source>
</evidence>
<dbReference type="Proteomes" id="UP000265703">
    <property type="component" value="Unassembled WGS sequence"/>
</dbReference>
<evidence type="ECO:0000313" key="4">
    <source>
        <dbReference type="Proteomes" id="UP000265703"/>
    </source>
</evidence>
<feature type="chain" id="PRO_5017426174" evidence="1">
    <location>
        <begin position="19"/>
        <end position="175"/>
    </location>
</feature>
<dbReference type="STRING" id="658196.A0A397TML0"/>
<name>A0A397TML0_9GLOM</name>
<dbReference type="InterPro" id="IPR035940">
    <property type="entry name" value="CAP_sf"/>
</dbReference>
<dbReference type="Gene3D" id="3.40.33.10">
    <property type="entry name" value="CAP"/>
    <property type="match status" value="1"/>
</dbReference>
<accession>A0A397TML0</accession>
<keyword evidence="1" id="KW-0732">Signal</keyword>
<reference evidence="3 4" key="1">
    <citation type="submission" date="2018-06" db="EMBL/GenBank/DDBJ databases">
        <title>Comparative genomics reveals the genomic features of Rhizophagus irregularis, R. cerebriforme, R. diaphanum and Gigaspora rosea, and their symbiotic lifestyle signature.</title>
        <authorList>
            <person name="Morin E."/>
            <person name="San Clemente H."/>
            <person name="Chen E.C.H."/>
            <person name="De La Providencia I."/>
            <person name="Hainaut M."/>
            <person name="Kuo A."/>
            <person name="Kohler A."/>
            <person name="Murat C."/>
            <person name="Tang N."/>
            <person name="Roy S."/>
            <person name="Loubradou J."/>
            <person name="Henrissat B."/>
            <person name="Grigoriev I.V."/>
            <person name="Corradi N."/>
            <person name="Roux C."/>
            <person name="Martin F.M."/>
        </authorList>
    </citation>
    <scope>NUCLEOTIDE SEQUENCE [LARGE SCALE GENOMIC DNA]</scope>
    <source>
        <strain evidence="3 4">DAOM 227022</strain>
    </source>
</reference>
<gene>
    <name evidence="3" type="ORF">C1645_751800</name>
</gene>
<feature type="domain" description="SCP" evidence="2">
    <location>
        <begin position="40"/>
        <end position="150"/>
    </location>
</feature>